<dbReference type="PANTHER" id="PTHR47959:SF1">
    <property type="entry name" value="ATP-DEPENDENT RNA HELICASE DBPA"/>
    <property type="match status" value="1"/>
</dbReference>
<evidence type="ECO:0000256" key="4">
    <source>
        <dbReference type="ARBA" id="ARBA00022741"/>
    </source>
</evidence>
<keyword evidence="6 12" id="KW-0347">Helicase</keyword>
<evidence type="ECO:0000313" key="18">
    <source>
        <dbReference type="EMBL" id="KIM85227.1"/>
    </source>
</evidence>
<keyword evidence="4 12" id="KW-0547">Nucleotide-binding</keyword>
<dbReference type="Proteomes" id="UP000054166">
    <property type="component" value="Unassembled WGS sequence"/>
</dbReference>
<dbReference type="OrthoDB" id="10259843at2759"/>
<comment type="similarity">
    <text evidence="12">Belongs to the DEAD box helicase family.</text>
</comment>
<evidence type="ECO:0000256" key="2">
    <source>
        <dbReference type="ARBA" id="ARBA00012552"/>
    </source>
</evidence>
<keyword evidence="19" id="KW-1185">Reference proteome</keyword>
<keyword evidence="3" id="KW-0690">Ribosome biogenesis</keyword>
<evidence type="ECO:0000256" key="9">
    <source>
        <dbReference type="ARBA" id="ARBA00023242"/>
    </source>
</evidence>
<comment type="subcellular location">
    <subcellularLocation>
        <location evidence="1">Nucleus</location>
    </subcellularLocation>
</comment>
<feature type="region of interest" description="Disordered" evidence="14">
    <location>
        <begin position="630"/>
        <end position="779"/>
    </location>
</feature>
<proteinExistence type="inferred from homology"/>
<dbReference type="InParanoid" id="A0A0C3C6F7"/>
<evidence type="ECO:0000256" key="12">
    <source>
        <dbReference type="RuleBase" id="RU000492"/>
    </source>
</evidence>
<dbReference type="EC" id="3.6.4.13" evidence="2"/>
<evidence type="ECO:0000256" key="10">
    <source>
        <dbReference type="ARBA" id="ARBA00047984"/>
    </source>
</evidence>
<dbReference type="AlphaFoldDB" id="A0A0C3C6F7"/>
<accession>A0A0C3C6F7</accession>
<dbReference type="GO" id="GO:0005524">
    <property type="term" value="F:ATP binding"/>
    <property type="evidence" value="ECO:0007669"/>
    <property type="project" value="UniProtKB-KW"/>
</dbReference>
<dbReference type="SUPFAM" id="SSF52540">
    <property type="entry name" value="P-loop containing nucleoside triphosphate hydrolases"/>
    <property type="match status" value="1"/>
</dbReference>
<dbReference type="GO" id="GO:0010467">
    <property type="term" value="P:gene expression"/>
    <property type="evidence" value="ECO:0007669"/>
    <property type="project" value="UniProtKB-ARBA"/>
</dbReference>
<protein>
    <recommendedName>
        <fullName evidence="2">RNA helicase</fullName>
        <ecNumber evidence="2">3.6.4.13</ecNumber>
    </recommendedName>
</protein>
<evidence type="ECO:0000256" key="7">
    <source>
        <dbReference type="ARBA" id="ARBA00022840"/>
    </source>
</evidence>
<dbReference type="GO" id="GO:0005829">
    <property type="term" value="C:cytosol"/>
    <property type="evidence" value="ECO:0007669"/>
    <property type="project" value="TreeGrafter"/>
</dbReference>
<feature type="domain" description="Helicase ATP-binding" evidence="15">
    <location>
        <begin position="220"/>
        <end position="396"/>
    </location>
</feature>
<dbReference type="InterPro" id="IPR050079">
    <property type="entry name" value="DEAD_box_RNA_helicase"/>
</dbReference>
<dbReference type="InterPro" id="IPR014014">
    <property type="entry name" value="RNA_helicase_DEAD_Q_motif"/>
</dbReference>
<organism evidence="18 19">
    <name type="scientific">Piloderma croceum (strain F 1598)</name>
    <dbReference type="NCBI Taxonomy" id="765440"/>
    <lineage>
        <taxon>Eukaryota</taxon>
        <taxon>Fungi</taxon>
        <taxon>Dikarya</taxon>
        <taxon>Basidiomycota</taxon>
        <taxon>Agaricomycotina</taxon>
        <taxon>Agaricomycetes</taxon>
        <taxon>Agaricomycetidae</taxon>
        <taxon>Atheliales</taxon>
        <taxon>Atheliaceae</taxon>
        <taxon>Piloderma</taxon>
    </lineage>
</organism>
<feature type="region of interest" description="Disordered" evidence="14">
    <location>
        <begin position="1"/>
        <end position="23"/>
    </location>
</feature>
<dbReference type="InterPro" id="IPR001650">
    <property type="entry name" value="Helicase_C-like"/>
</dbReference>
<dbReference type="InterPro" id="IPR000629">
    <property type="entry name" value="RNA-helicase_DEAD-box_CS"/>
</dbReference>
<comment type="catalytic activity">
    <reaction evidence="10">
        <text>ATP + H2O = ADP + phosphate + H(+)</text>
        <dbReference type="Rhea" id="RHEA:13065"/>
        <dbReference type="ChEBI" id="CHEBI:15377"/>
        <dbReference type="ChEBI" id="CHEBI:15378"/>
        <dbReference type="ChEBI" id="CHEBI:30616"/>
        <dbReference type="ChEBI" id="CHEBI:43474"/>
        <dbReference type="ChEBI" id="CHEBI:456216"/>
        <dbReference type="EC" id="3.6.4.13"/>
    </reaction>
</comment>
<dbReference type="PROSITE" id="PS00039">
    <property type="entry name" value="DEAD_ATP_HELICASE"/>
    <property type="match status" value="1"/>
</dbReference>
<evidence type="ECO:0000256" key="1">
    <source>
        <dbReference type="ARBA" id="ARBA00004123"/>
    </source>
</evidence>
<reference evidence="18 19" key="1">
    <citation type="submission" date="2014-04" db="EMBL/GenBank/DDBJ databases">
        <authorList>
            <consortium name="DOE Joint Genome Institute"/>
            <person name="Kuo A."/>
            <person name="Tarkka M."/>
            <person name="Buscot F."/>
            <person name="Kohler A."/>
            <person name="Nagy L.G."/>
            <person name="Floudas D."/>
            <person name="Copeland A."/>
            <person name="Barry K.W."/>
            <person name="Cichocki N."/>
            <person name="Veneault-Fourrey C."/>
            <person name="LaButti K."/>
            <person name="Lindquist E.A."/>
            <person name="Lipzen A."/>
            <person name="Lundell T."/>
            <person name="Morin E."/>
            <person name="Murat C."/>
            <person name="Sun H."/>
            <person name="Tunlid A."/>
            <person name="Henrissat B."/>
            <person name="Grigoriev I.V."/>
            <person name="Hibbett D.S."/>
            <person name="Martin F."/>
            <person name="Nordberg H.P."/>
            <person name="Cantor M.N."/>
            <person name="Hua S.X."/>
        </authorList>
    </citation>
    <scope>NUCLEOTIDE SEQUENCE [LARGE SCALE GENOMIC DNA]</scope>
    <source>
        <strain evidence="18 19">F 1598</strain>
    </source>
</reference>
<keyword evidence="8" id="KW-0694">RNA-binding</keyword>
<keyword evidence="5 12" id="KW-0378">Hydrolase</keyword>
<dbReference type="PROSITE" id="PS51194">
    <property type="entry name" value="HELICASE_CTER"/>
    <property type="match status" value="1"/>
</dbReference>
<evidence type="ECO:0000256" key="3">
    <source>
        <dbReference type="ARBA" id="ARBA00022517"/>
    </source>
</evidence>
<feature type="region of interest" description="Disordered" evidence="14">
    <location>
        <begin position="62"/>
        <end position="175"/>
    </location>
</feature>
<feature type="compositionally biased region" description="Basic residues" evidence="14">
    <location>
        <begin position="81"/>
        <end position="92"/>
    </location>
</feature>
<dbReference type="GO" id="GO:0042254">
    <property type="term" value="P:ribosome biogenesis"/>
    <property type="evidence" value="ECO:0007669"/>
    <property type="project" value="UniProtKB-KW"/>
</dbReference>
<evidence type="ECO:0000256" key="11">
    <source>
        <dbReference type="PROSITE-ProRule" id="PRU00552"/>
    </source>
</evidence>
<dbReference type="PROSITE" id="PS51195">
    <property type="entry name" value="Q_MOTIF"/>
    <property type="match status" value="1"/>
</dbReference>
<dbReference type="STRING" id="765440.A0A0C3C6F7"/>
<sequence>MAAVDFIMTIGSDDEERPPSKGLRYAASQNLDPEDAQLNTEFTFDLNGDPYTDIISEFHSRDLVKTGSRPEPISVDDIITRRKLSSHSRKRKRDTEIQAENELSAGESHSESEGSNNFDEDEDDPLATSDEEAGESVGSEGGGHSPEGDGDFSDAASSSSDETEPETQAEIDSKAAFFDTDVASTEVHTSFLTMNLSRPILKALTTVGFSKPTPIQAATIPVALLGKDVVGGAVTGSGKTAAFIIPMLERLLYRDRGKKAVATRCLVLVPTRELAAQCFEVGMKLAAHTDIRFCLIVGGLSVKSQEVALRSRPDIIIATPGRLIDHLHNSHSFALDTLDILVLDEADRMLSDGFSDELTEIIKSCPTSRQTMLFSATMTDSVDELVRMSLNKPVRLFVDPKRSTARGLVQEFVRVRAGREAERSALLVSLCKRTFKNNVIIFLRSKRLAHQMRIVFSMLGMKCEELHGDLTQEQRLKALQSFRDGRVDYLMATDLASRGLDIKGIETVINYDMPGQLAQYLHRVGRTARAGEKGRSVTLVGESDRKMLKAAIKHGSGEDKVRHRVVPPEAVSKWAEKLNSMKDEISEILQEEKEEKQIRQAEMELRKGQNMIEHEEEIYSRPARTWFQSGQEKLKAEATSKQSYEAGFDTSEAGKQKKVPGDDKPKRDRFSGLSRKAKRRKIAKEDDEELGDSSAMKAAIRSAKKAARPVKIGVPEKRTSKPKGEKSGSIKVKARAGGAFDRDIEQKAGNSGRREGVRAQKGDAIGGMGKKGGKRKGKK</sequence>
<dbReference type="GO" id="GO:0003723">
    <property type="term" value="F:RNA binding"/>
    <property type="evidence" value="ECO:0007669"/>
    <property type="project" value="UniProtKB-KW"/>
</dbReference>
<evidence type="ECO:0000256" key="13">
    <source>
        <dbReference type="SAM" id="Coils"/>
    </source>
</evidence>
<keyword evidence="9" id="KW-0539">Nucleus</keyword>
<reference evidence="19" key="2">
    <citation type="submission" date="2015-01" db="EMBL/GenBank/DDBJ databases">
        <title>Evolutionary Origins and Diversification of the Mycorrhizal Mutualists.</title>
        <authorList>
            <consortium name="DOE Joint Genome Institute"/>
            <consortium name="Mycorrhizal Genomics Consortium"/>
            <person name="Kohler A."/>
            <person name="Kuo A."/>
            <person name="Nagy L.G."/>
            <person name="Floudas D."/>
            <person name="Copeland A."/>
            <person name="Barry K.W."/>
            <person name="Cichocki N."/>
            <person name="Veneault-Fourrey C."/>
            <person name="LaButti K."/>
            <person name="Lindquist E.A."/>
            <person name="Lipzen A."/>
            <person name="Lundell T."/>
            <person name="Morin E."/>
            <person name="Murat C."/>
            <person name="Riley R."/>
            <person name="Ohm R."/>
            <person name="Sun H."/>
            <person name="Tunlid A."/>
            <person name="Henrissat B."/>
            <person name="Grigoriev I.V."/>
            <person name="Hibbett D.S."/>
            <person name="Martin F."/>
        </authorList>
    </citation>
    <scope>NUCLEOTIDE SEQUENCE [LARGE SCALE GENOMIC DNA]</scope>
    <source>
        <strain evidence="19">F 1598</strain>
    </source>
</reference>
<feature type="coiled-coil region" evidence="13">
    <location>
        <begin position="571"/>
        <end position="618"/>
    </location>
</feature>
<dbReference type="CDD" id="cd17947">
    <property type="entry name" value="DEADc_DDX27"/>
    <property type="match status" value="1"/>
</dbReference>
<dbReference type="InterPro" id="IPR027417">
    <property type="entry name" value="P-loop_NTPase"/>
</dbReference>
<feature type="domain" description="DEAD-box RNA helicase Q" evidence="17">
    <location>
        <begin position="189"/>
        <end position="217"/>
    </location>
</feature>
<keyword evidence="7 12" id="KW-0067">ATP-binding</keyword>
<feature type="domain" description="Helicase C-terminal" evidence="16">
    <location>
        <begin position="426"/>
        <end position="579"/>
    </location>
</feature>
<dbReference type="GO" id="GO:0003724">
    <property type="term" value="F:RNA helicase activity"/>
    <property type="evidence" value="ECO:0007669"/>
    <property type="project" value="UniProtKB-EC"/>
</dbReference>
<dbReference type="HOGENOM" id="CLU_003041_3_2_1"/>
<evidence type="ECO:0000259" key="17">
    <source>
        <dbReference type="PROSITE" id="PS51195"/>
    </source>
</evidence>
<dbReference type="SMART" id="SM00490">
    <property type="entry name" value="HELICc"/>
    <property type="match status" value="1"/>
</dbReference>
<evidence type="ECO:0000256" key="8">
    <source>
        <dbReference type="ARBA" id="ARBA00022884"/>
    </source>
</evidence>
<dbReference type="CDD" id="cd18787">
    <property type="entry name" value="SF2_C_DEAD"/>
    <property type="match status" value="1"/>
</dbReference>
<keyword evidence="13" id="KW-0175">Coiled coil</keyword>
<feature type="compositionally biased region" description="Acidic residues" evidence="14">
    <location>
        <begin position="118"/>
        <end position="134"/>
    </location>
</feature>
<evidence type="ECO:0000256" key="5">
    <source>
        <dbReference type="ARBA" id="ARBA00022801"/>
    </source>
</evidence>
<name>A0A0C3C6F7_PILCF</name>
<evidence type="ECO:0000259" key="15">
    <source>
        <dbReference type="PROSITE" id="PS51192"/>
    </source>
</evidence>
<evidence type="ECO:0000313" key="19">
    <source>
        <dbReference type="Proteomes" id="UP000054166"/>
    </source>
</evidence>
<dbReference type="GO" id="GO:0005634">
    <property type="term" value="C:nucleus"/>
    <property type="evidence" value="ECO:0007669"/>
    <property type="project" value="UniProtKB-SubCell"/>
</dbReference>
<dbReference type="Pfam" id="PF00270">
    <property type="entry name" value="DEAD"/>
    <property type="match status" value="1"/>
</dbReference>
<evidence type="ECO:0000256" key="6">
    <source>
        <dbReference type="ARBA" id="ARBA00022806"/>
    </source>
</evidence>
<evidence type="ECO:0000259" key="16">
    <source>
        <dbReference type="PROSITE" id="PS51194"/>
    </source>
</evidence>
<feature type="compositionally biased region" description="Basic and acidic residues" evidence="14">
    <location>
        <begin position="652"/>
        <end position="670"/>
    </location>
</feature>
<dbReference type="SMART" id="SM00487">
    <property type="entry name" value="DEXDc"/>
    <property type="match status" value="1"/>
</dbReference>
<evidence type="ECO:0000256" key="14">
    <source>
        <dbReference type="SAM" id="MobiDB-lite"/>
    </source>
</evidence>
<dbReference type="Gene3D" id="3.40.50.300">
    <property type="entry name" value="P-loop containing nucleotide triphosphate hydrolases"/>
    <property type="match status" value="2"/>
</dbReference>
<gene>
    <name evidence="18" type="ORF">PILCRDRAFT_5570</name>
</gene>
<dbReference type="GO" id="GO:0016787">
    <property type="term" value="F:hydrolase activity"/>
    <property type="evidence" value="ECO:0007669"/>
    <property type="project" value="UniProtKB-KW"/>
</dbReference>
<dbReference type="Pfam" id="PF00271">
    <property type="entry name" value="Helicase_C"/>
    <property type="match status" value="1"/>
</dbReference>
<dbReference type="PANTHER" id="PTHR47959">
    <property type="entry name" value="ATP-DEPENDENT RNA HELICASE RHLE-RELATED"/>
    <property type="match status" value="1"/>
</dbReference>
<dbReference type="EMBL" id="KN832985">
    <property type="protein sequence ID" value="KIM85227.1"/>
    <property type="molecule type" value="Genomic_DNA"/>
</dbReference>
<feature type="short sequence motif" description="Q motif" evidence="11">
    <location>
        <begin position="189"/>
        <end position="217"/>
    </location>
</feature>
<dbReference type="InterPro" id="IPR011545">
    <property type="entry name" value="DEAD/DEAH_box_helicase_dom"/>
</dbReference>
<dbReference type="InterPro" id="IPR014001">
    <property type="entry name" value="Helicase_ATP-bd"/>
</dbReference>
<feature type="compositionally biased region" description="Basic and acidic residues" evidence="14">
    <location>
        <begin position="714"/>
        <end position="728"/>
    </location>
</feature>
<feature type="compositionally biased region" description="Basic and acidic residues" evidence="14">
    <location>
        <begin position="740"/>
        <end position="761"/>
    </location>
</feature>
<dbReference type="PROSITE" id="PS51192">
    <property type="entry name" value="HELICASE_ATP_BIND_1"/>
    <property type="match status" value="1"/>
</dbReference>
<dbReference type="FunCoup" id="A0A0C3C6F7">
    <property type="interactions" value="481"/>
</dbReference>